<dbReference type="InterPro" id="IPR016024">
    <property type="entry name" value="ARM-type_fold"/>
</dbReference>
<evidence type="ECO:0000256" key="5">
    <source>
        <dbReference type="ARBA" id="ARBA00022574"/>
    </source>
</evidence>
<dbReference type="AlphaFoldDB" id="A0A0N4U5Q2"/>
<dbReference type="EMBL" id="UYYG01001156">
    <property type="protein sequence ID" value="VDN56577.1"/>
    <property type="molecule type" value="Genomic_DNA"/>
</dbReference>
<dbReference type="SUPFAM" id="SSF48371">
    <property type="entry name" value="ARM repeat"/>
    <property type="match status" value="1"/>
</dbReference>
<reference evidence="14 16" key="2">
    <citation type="submission" date="2018-11" db="EMBL/GenBank/DDBJ databases">
        <authorList>
            <consortium name="Pathogen Informatics"/>
        </authorList>
    </citation>
    <scope>NUCLEOTIDE SEQUENCE [LARGE SCALE GENOMIC DNA]</scope>
</reference>
<dbReference type="Gene3D" id="1.25.10.10">
    <property type="entry name" value="Leucine-rich Repeat Variant"/>
    <property type="match status" value="1"/>
</dbReference>
<evidence type="ECO:0000256" key="8">
    <source>
        <dbReference type="ARBA" id="ARBA00023136"/>
    </source>
</evidence>
<evidence type="ECO:0000256" key="4">
    <source>
        <dbReference type="ARBA" id="ARBA00022448"/>
    </source>
</evidence>
<feature type="compositionally biased region" description="Basic and acidic residues" evidence="10">
    <location>
        <begin position="237"/>
        <end position="247"/>
    </location>
</feature>
<name>A0A0N4U5Q2_DRAME</name>
<dbReference type="InterPro" id="IPR019775">
    <property type="entry name" value="WD40_repeat_CS"/>
</dbReference>
<dbReference type="Pfam" id="PF01602">
    <property type="entry name" value="Adaptin_N"/>
    <property type="match status" value="1"/>
</dbReference>
<organism evidence="15 17">
    <name type="scientific">Dracunculus medinensis</name>
    <name type="common">Guinea worm</name>
    <dbReference type="NCBI Taxonomy" id="318479"/>
    <lineage>
        <taxon>Eukaryota</taxon>
        <taxon>Metazoa</taxon>
        <taxon>Ecdysozoa</taxon>
        <taxon>Nematoda</taxon>
        <taxon>Chromadorea</taxon>
        <taxon>Rhabditida</taxon>
        <taxon>Spirurina</taxon>
        <taxon>Dracunculoidea</taxon>
        <taxon>Dracunculidae</taxon>
        <taxon>Dracunculus</taxon>
    </lineage>
</organism>
<dbReference type="SMART" id="SM00320">
    <property type="entry name" value="WD40"/>
    <property type="match status" value="5"/>
</dbReference>
<accession>A0A0N4U5Q2</accession>
<dbReference type="Pfam" id="PF00400">
    <property type="entry name" value="WD40"/>
    <property type="match status" value="4"/>
</dbReference>
<dbReference type="Gene3D" id="1.25.40.500">
    <property type="entry name" value="TFIID subunit TAF5, NTD2 domain"/>
    <property type="match status" value="1"/>
</dbReference>
<evidence type="ECO:0000313" key="17">
    <source>
        <dbReference type="WBParaSite" id="DME_0000219001-mRNA-1"/>
    </source>
</evidence>
<evidence type="ECO:0000313" key="15">
    <source>
        <dbReference type="Proteomes" id="UP000038040"/>
    </source>
</evidence>
<dbReference type="PROSITE" id="PS50082">
    <property type="entry name" value="WD_REPEATS_2"/>
    <property type="match status" value="3"/>
</dbReference>
<dbReference type="CDD" id="cd00200">
    <property type="entry name" value="WD40"/>
    <property type="match status" value="1"/>
</dbReference>
<feature type="domain" description="AP-3 complex subunit beta-1/2 C-terminal" evidence="13">
    <location>
        <begin position="1455"/>
        <end position="1549"/>
    </location>
</feature>
<comment type="similarity">
    <text evidence="3">Belongs to the WD repeat TAF5 family.</text>
</comment>
<proteinExistence type="inferred from homology"/>
<evidence type="ECO:0000256" key="6">
    <source>
        <dbReference type="ARBA" id="ARBA00022737"/>
    </source>
</evidence>
<comment type="subcellular location">
    <subcellularLocation>
        <location evidence="1">Endomembrane system</location>
    </subcellularLocation>
</comment>
<keyword evidence="5 9" id="KW-0853">WD repeat</keyword>
<keyword evidence="6" id="KW-0677">Repeat</keyword>
<dbReference type="SUPFAM" id="SSF50978">
    <property type="entry name" value="WD40 repeat-like"/>
    <property type="match status" value="1"/>
</dbReference>
<evidence type="ECO:0000256" key="1">
    <source>
        <dbReference type="ARBA" id="ARBA00004308"/>
    </source>
</evidence>
<keyword evidence="16" id="KW-1185">Reference proteome</keyword>
<dbReference type="GO" id="GO:0016192">
    <property type="term" value="P:vesicle-mediated transport"/>
    <property type="evidence" value="ECO:0007669"/>
    <property type="project" value="InterPro"/>
</dbReference>
<evidence type="ECO:0000256" key="2">
    <source>
        <dbReference type="ARBA" id="ARBA00006613"/>
    </source>
</evidence>
<evidence type="ECO:0000256" key="7">
    <source>
        <dbReference type="ARBA" id="ARBA00022927"/>
    </source>
</evidence>
<protein>
    <submittedName>
        <fullName evidence="17">LisH domain-containing protein</fullName>
    </submittedName>
</protein>
<dbReference type="GO" id="GO:0012505">
    <property type="term" value="C:endomembrane system"/>
    <property type="evidence" value="ECO:0007669"/>
    <property type="project" value="UniProtKB-SubCell"/>
</dbReference>
<feature type="repeat" description="WD" evidence="9">
    <location>
        <begin position="446"/>
        <end position="487"/>
    </location>
</feature>
<keyword evidence="7" id="KW-0653">Protein transport</keyword>
<gene>
    <name evidence="14" type="ORF">DME_LOCUS6550</name>
</gene>
<dbReference type="OrthoDB" id="302453at2759"/>
<keyword evidence="4" id="KW-0813">Transport</keyword>
<feature type="domain" description="Clathrin/coatomer adaptor adaptin-like N-terminal" evidence="11">
    <location>
        <begin position="644"/>
        <end position="1152"/>
    </location>
</feature>
<dbReference type="InterPro" id="IPR011989">
    <property type="entry name" value="ARM-like"/>
</dbReference>
<evidence type="ECO:0000256" key="9">
    <source>
        <dbReference type="PROSITE-ProRule" id="PRU00221"/>
    </source>
</evidence>
<feature type="region of interest" description="Disordered" evidence="10">
    <location>
        <begin position="226"/>
        <end position="255"/>
    </location>
</feature>
<dbReference type="Gene3D" id="2.130.10.10">
    <property type="entry name" value="YVTN repeat-like/Quinoprotein amine dehydrogenase"/>
    <property type="match status" value="2"/>
</dbReference>
<dbReference type="Proteomes" id="UP000274756">
    <property type="component" value="Unassembled WGS sequence"/>
</dbReference>
<dbReference type="InterPro" id="IPR037264">
    <property type="entry name" value="TFIID_NTD2_sf"/>
</dbReference>
<dbReference type="SUPFAM" id="SSF160897">
    <property type="entry name" value="Taf5 N-terminal domain-like"/>
    <property type="match status" value="1"/>
</dbReference>
<evidence type="ECO:0000256" key="3">
    <source>
        <dbReference type="ARBA" id="ARBA00009435"/>
    </source>
</evidence>
<evidence type="ECO:0000313" key="16">
    <source>
        <dbReference type="Proteomes" id="UP000274756"/>
    </source>
</evidence>
<evidence type="ECO:0000259" key="11">
    <source>
        <dbReference type="Pfam" id="PF01602"/>
    </source>
</evidence>
<dbReference type="Pfam" id="PF04494">
    <property type="entry name" value="TFIID_NTD2"/>
    <property type="match status" value="1"/>
</dbReference>
<dbReference type="GO" id="GO:0006886">
    <property type="term" value="P:intracellular protein transport"/>
    <property type="evidence" value="ECO:0007669"/>
    <property type="project" value="InterPro"/>
</dbReference>
<dbReference type="STRING" id="318479.A0A0N4U5Q2"/>
<feature type="region of interest" description="Disordered" evidence="10">
    <location>
        <begin position="1242"/>
        <end position="1294"/>
    </location>
</feature>
<dbReference type="Pfam" id="PF24080">
    <property type="entry name" value="AP3B1_C_2"/>
    <property type="match status" value="1"/>
</dbReference>
<feature type="compositionally biased region" description="Acidic residues" evidence="10">
    <location>
        <begin position="1244"/>
        <end position="1291"/>
    </location>
</feature>
<dbReference type="PANTHER" id="PTHR11134">
    <property type="entry name" value="ADAPTOR COMPLEX SUBUNIT BETA FAMILY MEMBER"/>
    <property type="match status" value="1"/>
</dbReference>
<reference evidence="17" key="1">
    <citation type="submission" date="2016-04" db="UniProtKB">
        <authorList>
            <consortium name="WormBaseParasite"/>
        </authorList>
    </citation>
    <scope>IDENTIFICATION</scope>
</reference>
<keyword evidence="8" id="KW-0472">Membrane</keyword>
<feature type="repeat" description="WD" evidence="9">
    <location>
        <begin position="488"/>
        <end position="521"/>
    </location>
</feature>
<dbReference type="InterPro" id="IPR002553">
    <property type="entry name" value="Clathrin/coatomer_adapt-like_N"/>
</dbReference>
<sequence length="1566" mass="174281">MSQELLDQPLNPELLQQILAFFKKNGLTEAEEALSRETAAVLRLSKDSVEIGDANNDAMIREYSALLNHISASFDNYRAELSALLYPVFAHFYIQQILEGHSLSAAVFSEKFAKSIPSIYEEQVCSLTRISTHGQAANHPLVHALTKNQFVVRMSKSAIKQLEPFLNRNSIIRDLIREHLVIEAVDGPRTKAAIEATMGGIIGQVSKQDRKHKMYYGTVKDDLSSPLGVEKKKSKGKDRSDSKKKDANGPVPDRIPLPAPCEKRLLCKEPLTKKIRISSESPPSVCLYTALNAHGGLTSADISEDSTFLALGYGSSLIQVHALGEEKFRPLKKIDQLEAIDQESEDSLEQIYDDSQATNILTFTGHSGPVFSLSFSPDKRLLLSSCRDSTIRLWSLGARQNVVIYRQSMPVWQAQFCSRSYYFATGGADGTAKLWATDRLQPLRIFADALSDVSCIDFHPNCNYIAGGSDDRYVRVWDVLSGVCVRCFSGHKGAVRTVKTSPCGRYLASIGAEGSIIIWDMAMQRMLCMCDTTPFSFSTAMAFSRDGSALAVARADCALSFYLMDSIISSMNLQDHLNQDPKINPSGFHLSTYATKNTPILDLHFTRRNLVLAVASRPNSMSSFVEGLTSPEVEIAEGGAIVDNKARFADLKAMLDSSKDSLKMDAMKRIINLVAKGRDVSELFPAVVKNVAAKNLELKKLVYVYLVRYAEEQQDLALLSISTFQRALKDPNQLIRASALRVLSSIRVQMIAPILLLAIRDSVRDMSAYVRKVAAHAIPKLYSLDESLQHELIDCIDFLLGDKRTLVLGSAVYAFEETCPDHFHLIHRHYRSLCKALADVDEWGQITMIGLLTRYARSQFAAPTNTIDPDLGLLLNTSRPLLQSRNCAVVMAVAQLFYHCAPQSQVPIISKALIRLLRSPREVQNVVLLNIATICSVNPQMFEPYLKSFFVRPTDPAYIKVLKLQVMTSLVTETNVQILLRELQTYVGMSELADAAIDAIGQCAILVKSVAESCLMRLVSLIASSNENIVSAAVVTLKRLLHSNAPLPLLTRVLRLIDSVKAPQARACVVWLVATHVDKVPLLAPDMLRIMAKTFVHEKEIVKLQTMNLAARLWLINPEECKQLVLYVMQLARFDQSYDIRDRCRFLRNLLFVENKLTPFAKEIFFTEKPSPIVQNSFKDREQFQLGTLSHFLNQRCARYRDLPPFPEVTPDPSVRGIVEPSSVIIPDSKLTTGIASEVAGDFYSDEEDSGGGSNDEDQDEDEEEDEEDEEDEEEEETDESGSEEYEDEKEQENQLLQGNEIHSASNIPSQKKSANLDLLLDLDFDLAPGSNIFSNTMKSDNSFKELLNHAAWPVGVSVSMNFIRESSVSFPTMNTVLLRFVNTLSSISPSLTLVPKKMESNETSGVLKIGELGSESEKFERIFIDFGDSGRSSEWVLKTDDNTSVTLTIEAPIGEQMYPIIMNIEQFNESAAQLTGLNEHIVPMKIILKPQQLLEFINCANIIGSEVNFCARTLSKKQLILISLGQNELCVRSESVVLGSLLCNFIIKKAEALKTEKTAKSESLL</sequence>
<comment type="similarity">
    <text evidence="2">Belongs to the adaptor complexes large subunit family.</text>
</comment>
<dbReference type="InterPro" id="IPR001680">
    <property type="entry name" value="WD40_rpt"/>
</dbReference>
<dbReference type="WBParaSite" id="DME_0000219001-mRNA-1">
    <property type="protein sequence ID" value="DME_0000219001-mRNA-1"/>
    <property type="gene ID" value="DME_0000219001"/>
</dbReference>
<feature type="repeat" description="WD" evidence="9">
    <location>
        <begin position="363"/>
        <end position="404"/>
    </location>
</feature>
<dbReference type="InterPro" id="IPR056314">
    <property type="entry name" value="AP3B1/2_C"/>
</dbReference>
<dbReference type="InterPro" id="IPR007582">
    <property type="entry name" value="TFIID_NTD2"/>
</dbReference>
<dbReference type="PROSITE" id="PS00678">
    <property type="entry name" value="WD_REPEATS_1"/>
    <property type="match status" value="1"/>
</dbReference>
<dbReference type="Proteomes" id="UP000038040">
    <property type="component" value="Unplaced"/>
</dbReference>
<dbReference type="PROSITE" id="PS50294">
    <property type="entry name" value="WD_REPEATS_REGION"/>
    <property type="match status" value="3"/>
</dbReference>
<dbReference type="CDD" id="cd08044">
    <property type="entry name" value="TAF5_NTD2"/>
    <property type="match status" value="1"/>
</dbReference>
<evidence type="ECO:0000259" key="12">
    <source>
        <dbReference type="Pfam" id="PF04494"/>
    </source>
</evidence>
<dbReference type="InterPro" id="IPR026739">
    <property type="entry name" value="AP_beta"/>
</dbReference>
<dbReference type="GO" id="GO:0005634">
    <property type="term" value="C:nucleus"/>
    <property type="evidence" value="ECO:0007669"/>
    <property type="project" value="UniProtKB-ARBA"/>
</dbReference>
<feature type="domain" description="TFIID subunit TAF5 NTD2" evidence="12">
    <location>
        <begin position="55"/>
        <end position="176"/>
    </location>
</feature>
<evidence type="ECO:0000256" key="10">
    <source>
        <dbReference type="SAM" id="MobiDB-lite"/>
    </source>
</evidence>
<evidence type="ECO:0000259" key="13">
    <source>
        <dbReference type="Pfam" id="PF24080"/>
    </source>
</evidence>
<dbReference type="GO" id="GO:0030117">
    <property type="term" value="C:membrane coat"/>
    <property type="evidence" value="ECO:0007669"/>
    <property type="project" value="InterPro"/>
</dbReference>
<dbReference type="PROSITE" id="PS50896">
    <property type="entry name" value="LISH"/>
    <property type="match status" value="1"/>
</dbReference>
<dbReference type="InterPro" id="IPR006594">
    <property type="entry name" value="LisH"/>
</dbReference>
<evidence type="ECO:0000313" key="14">
    <source>
        <dbReference type="EMBL" id="VDN56577.1"/>
    </source>
</evidence>
<dbReference type="InterPro" id="IPR015943">
    <property type="entry name" value="WD40/YVTN_repeat-like_dom_sf"/>
</dbReference>
<dbReference type="InterPro" id="IPR036322">
    <property type="entry name" value="WD40_repeat_dom_sf"/>
</dbReference>